<dbReference type="PANTHER" id="PTHR10492:SF96">
    <property type="entry name" value="ATP-DEPENDENT DNA HELICASE"/>
    <property type="match status" value="1"/>
</dbReference>
<proteinExistence type="inferred from homology"/>
<dbReference type="EMBL" id="BQNB010010896">
    <property type="protein sequence ID" value="GJS83376.1"/>
    <property type="molecule type" value="Genomic_DNA"/>
</dbReference>
<reference evidence="4" key="2">
    <citation type="submission" date="2022-01" db="EMBL/GenBank/DDBJ databases">
        <authorList>
            <person name="Yamashiro T."/>
            <person name="Shiraishi A."/>
            <person name="Satake H."/>
            <person name="Nakayama K."/>
        </authorList>
    </citation>
    <scope>NUCLEOTIDE SEQUENCE</scope>
</reference>
<dbReference type="PANTHER" id="PTHR10492">
    <property type="match status" value="1"/>
</dbReference>
<dbReference type="Proteomes" id="UP001151760">
    <property type="component" value="Unassembled WGS sequence"/>
</dbReference>
<dbReference type="GO" id="GO:0004386">
    <property type="term" value="F:helicase activity"/>
    <property type="evidence" value="ECO:0007669"/>
    <property type="project" value="UniProtKB-KW"/>
</dbReference>
<feature type="domain" description="Helitron helicase-like" evidence="3">
    <location>
        <begin position="458"/>
        <end position="541"/>
    </location>
</feature>
<dbReference type="Pfam" id="PF05970">
    <property type="entry name" value="PIF1"/>
    <property type="match status" value="1"/>
</dbReference>
<name>A0ABQ4Z0T9_9ASTR</name>
<evidence type="ECO:0000313" key="5">
    <source>
        <dbReference type="Proteomes" id="UP001151760"/>
    </source>
</evidence>
<reference evidence="4" key="1">
    <citation type="journal article" date="2022" name="Int. J. Mol. Sci.">
        <title>Draft Genome of Tanacetum Coccineum: Genomic Comparison of Closely Related Tanacetum-Family Plants.</title>
        <authorList>
            <person name="Yamashiro T."/>
            <person name="Shiraishi A."/>
            <person name="Nakayama K."/>
            <person name="Satake H."/>
        </authorList>
    </citation>
    <scope>NUCLEOTIDE SEQUENCE</scope>
</reference>
<evidence type="ECO:0000313" key="4">
    <source>
        <dbReference type="EMBL" id="GJS83376.1"/>
    </source>
</evidence>
<protein>
    <recommendedName>
        <fullName evidence="1">ATP-dependent DNA helicase</fullName>
        <ecNumber evidence="1">5.6.2.3</ecNumber>
    </recommendedName>
</protein>
<comment type="similarity">
    <text evidence="1">Belongs to the helicase family.</text>
</comment>
<keyword evidence="1" id="KW-0378">Hydrolase</keyword>
<gene>
    <name evidence="4" type="ORF">Tco_0749917</name>
</gene>
<evidence type="ECO:0000259" key="2">
    <source>
        <dbReference type="Pfam" id="PF05970"/>
    </source>
</evidence>
<keyword evidence="1" id="KW-0234">DNA repair</keyword>
<keyword evidence="1" id="KW-0547">Nucleotide-binding</keyword>
<comment type="cofactor">
    <cofactor evidence="1">
        <name>Mg(2+)</name>
        <dbReference type="ChEBI" id="CHEBI:18420"/>
    </cofactor>
</comment>
<sequence>MPTFFRGCVFFSAAHIAEIHHRRIFLFCVPPVVTMEFPYMSVERCELTASGAINSYRDRVVTNRDGTTVPISTVFGQLRDMLTRNGCSKFAPRTGESPICRPPSVTTRSPYMFVESLELTGSGVTNSSDGRVVTRADRTTVPISTVFGRFKDMPVSNVEADFMAHTDAYLRGRTHRGSSVPINNRSRSFGISPAVSSEGSFPVVNHAYLCLDVGTRSIRHQIINFCTSNANIPSNGAISLNLSTAVNIEVVEAYPSSRAEFLPAYMDLGDCHCECRHCGGLFWYNERLKGRQYSMHPEYHLCCGEGKFYMHPTLDPPVFIQQLLRNSRFMENICAYNQMFAMTSFGEKVNELDALGLNTGIVKGLIHVLDEHNGLVRLFRTARDRCNTGEIPGFKIKLYNLGGVRGYELPTSDFLGAIVFKDGLRSRTDFDVVIEFRELILKPRNGKGDGRKVTMNAYYKYQLHSRPKEFGLLFKSVRLFQQYVVIVLCAIEQSQLDFIRKCQKDLRSDYLLGLYDAISRGDRWGIMVGLIILLPSAFTGGLTPADRADIVCRVFQQKVKDFVKFLKEVKTFGCDAAVLYTIEFQKRGLPHCHTLLWVDSKNKITDASQIDEYISAELPDPVKDPKGYKLVSELMLHGPCGAANLSAPCTQNGTCNKSFPKRFNANMFFDSNGHTQYRRRDTGTHFMKHESRLDNCNVVPYNRVLCLSFEVHINVEYCGWSMLIKYLFKYISKGPNRILANISRSIGEPSTSASANNKKIDEIQNYVDGRFICPYKACWRIFDFLIHSQEPAVQILNVYLEDKQRVTFREREREVGHNYSKQWKRRQIATKKSLGRLTYVHPSSGELFYFRMLLCHQKECKSPIEVRTVKGEIFPTYRAAYEALDFLVKLWAKHWESMQDDIPMKISESTGILNYNCVRDFGLQPPPEHLLKDLENKLLMEEKKYNRELLMQDAILSVPKLNYEQKKIYDPIMNALTRNEQELLFVYGHGGTRKTFMRKTIISSLRSQGKIVLAIASSGIASLLLPAGRTAHLRFKFPLELTDESLCHVKKNTQLGKLLVETNLIIWDEDPMNDKRCFKTLDRTLKDLMSSPDLIFGGKTIILGEVFAKWLLDIGNGETGEPDNEDDQDSCRISIPPEYCVSSDDAGMSELIDFIYDETTFKTPTVEALQEKAIVCPKNDTANAVRAKILSLIEGQGKTYLSKDEAIPMGK</sequence>
<comment type="catalytic activity">
    <reaction evidence="1">
        <text>ATP + H2O = ADP + phosphate + H(+)</text>
        <dbReference type="Rhea" id="RHEA:13065"/>
        <dbReference type="ChEBI" id="CHEBI:15377"/>
        <dbReference type="ChEBI" id="CHEBI:15378"/>
        <dbReference type="ChEBI" id="CHEBI:30616"/>
        <dbReference type="ChEBI" id="CHEBI:43474"/>
        <dbReference type="ChEBI" id="CHEBI:456216"/>
        <dbReference type="EC" id="5.6.2.3"/>
    </reaction>
</comment>
<dbReference type="InterPro" id="IPR025476">
    <property type="entry name" value="Helitron_helicase-like"/>
</dbReference>
<dbReference type="Gene3D" id="3.40.50.300">
    <property type="entry name" value="P-loop containing nucleotide triphosphate hydrolases"/>
    <property type="match status" value="1"/>
</dbReference>
<feature type="domain" description="DNA helicase Pif1-like DEAD-box helicase" evidence="2">
    <location>
        <begin position="960"/>
        <end position="1107"/>
    </location>
</feature>
<dbReference type="EC" id="5.6.2.3" evidence="1"/>
<comment type="caution">
    <text evidence="4">The sequence shown here is derived from an EMBL/GenBank/DDBJ whole genome shotgun (WGS) entry which is preliminary data.</text>
</comment>
<keyword evidence="1" id="KW-0067">ATP-binding</keyword>
<keyword evidence="5" id="KW-1185">Reference proteome</keyword>
<dbReference type="Pfam" id="PF14214">
    <property type="entry name" value="Helitron_like_N"/>
    <property type="match status" value="2"/>
</dbReference>
<keyword evidence="1 4" id="KW-0347">Helicase</keyword>
<evidence type="ECO:0000259" key="3">
    <source>
        <dbReference type="Pfam" id="PF14214"/>
    </source>
</evidence>
<accession>A0ABQ4Z0T9</accession>
<keyword evidence="1" id="KW-0233">DNA recombination</keyword>
<feature type="domain" description="Helitron helicase-like" evidence="3">
    <location>
        <begin position="543"/>
        <end position="596"/>
    </location>
</feature>
<dbReference type="SUPFAM" id="SSF52540">
    <property type="entry name" value="P-loop containing nucleoside triphosphate hydrolases"/>
    <property type="match status" value="1"/>
</dbReference>
<keyword evidence="1" id="KW-0227">DNA damage</keyword>
<dbReference type="InterPro" id="IPR027417">
    <property type="entry name" value="P-loop_NTPase"/>
</dbReference>
<organism evidence="4 5">
    <name type="scientific">Tanacetum coccineum</name>
    <dbReference type="NCBI Taxonomy" id="301880"/>
    <lineage>
        <taxon>Eukaryota</taxon>
        <taxon>Viridiplantae</taxon>
        <taxon>Streptophyta</taxon>
        <taxon>Embryophyta</taxon>
        <taxon>Tracheophyta</taxon>
        <taxon>Spermatophyta</taxon>
        <taxon>Magnoliopsida</taxon>
        <taxon>eudicotyledons</taxon>
        <taxon>Gunneridae</taxon>
        <taxon>Pentapetalae</taxon>
        <taxon>asterids</taxon>
        <taxon>campanulids</taxon>
        <taxon>Asterales</taxon>
        <taxon>Asteraceae</taxon>
        <taxon>Asteroideae</taxon>
        <taxon>Anthemideae</taxon>
        <taxon>Anthemidinae</taxon>
        <taxon>Tanacetum</taxon>
    </lineage>
</organism>
<dbReference type="InterPro" id="IPR010285">
    <property type="entry name" value="DNA_helicase_pif1-like_DEAD"/>
</dbReference>
<evidence type="ECO:0000256" key="1">
    <source>
        <dbReference type="RuleBase" id="RU363044"/>
    </source>
</evidence>